<proteinExistence type="predicted"/>
<protein>
    <submittedName>
        <fullName evidence="1">Uncharacterized protein</fullName>
    </submittedName>
</protein>
<evidence type="ECO:0000313" key="1">
    <source>
        <dbReference type="EMBL" id="ADB38546.1"/>
    </source>
</evidence>
<dbReference type="KEGG" id="sli:Slin_2528"/>
<dbReference type="RefSeq" id="WP_012927081.1">
    <property type="nucleotide sequence ID" value="NC_013730.1"/>
</dbReference>
<accession>D2QGN8</accession>
<dbReference type="Proteomes" id="UP000002028">
    <property type="component" value="Chromosome"/>
</dbReference>
<keyword evidence="2" id="KW-1185">Reference proteome</keyword>
<dbReference type="HOGENOM" id="CLU_1137668_0_0_10"/>
<gene>
    <name evidence="1" type="ordered locus">Slin_2528</name>
</gene>
<sequence>MTSFDINTLNEADRSLHSLTQLIALTGTNALPNQADDRQANLGWNPDRQWLEGLPFTGHGQALRLVIDLPAFSLQFVHADDDPVARFQLEQKTPTDALNWWQMQMTKWGFSTVKPTNYTLETPPVPLDDPYIRPAGLTDWANWRTQANQQLTRLNESSGLTSDVRIWPHHFDTGVYYSFPDESGNEQAAIWAGYAIADAVCPEPYFYISGYSRRQPIDFNTAPPLPAGEWIVRPDWQGACLPVSSVTQSEEITRFFQDSYRWLAERVR</sequence>
<dbReference type="eggNOG" id="ENOG502ZC30">
    <property type="taxonomic scope" value="Bacteria"/>
</dbReference>
<dbReference type="AlphaFoldDB" id="D2QGN8"/>
<reference evidence="1 2" key="1">
    <citation type="journal article" date="2010" name="Stand. Genomic Sci.">
        <title>Complete genome sequence of Spirosoma linguale type strain (1).</title>
        <authorList>
            <person name="Lail K."/>
            <person name="Sikorski J."/>
            <person name="Saunders E."/>
            <person name="Lapidus A."/>
            <person name="Glavina Del Rio T."/>
            <person name="Copeland A."/>
            <person name="Tice H."/>
            <person name="Cheng J.-F."/>
            <person name="Lucas S."/>
            <person name="Nolan M."/>
            <person name="Bruce D."/>
            <person name="Goodwin L."/>
            <person name="Pitluck S."/>
            <person name="Ivanova N."/>
            <person name="Mavromatis K."/>
            <person name="Ovchinnikova G."/>
            <person name="Pati A."/>
            <person name="Chen A."/>
            <person name="Palaniappan K."/>
            <person name="Land M."/>
            <person name="Hauser L."/>
            <person name="Chang Y.-J."/>
            <person name="Jeffries C.D."/>
            <person name="Chain P."/>
            <person name="Brettin T."/>
            <person name="Detter J.C."/>
            <person name="Schuetze A."/>
            <person name="Rohde M."/>
            <person name="Tindall B.J."/>
            <person name="Goeker M."/>
            <person name="Bristow J."/>
            <person name="Eisen J.A."/>
            <person name="Markowitz V."/>
            <person name="Hugenholtz P."/>
            <person name="Kyrpides N.C."/>
            <person name="Klenk H.-P."/>
            <person name="Chen F."/>
        </authorList>
    </citation>
    <scope>NUCLEOTIDE SEQUENCE [LARGE SCALE GENOMIC DNA]</scope>
    <source>
        <strain evidence="2">ATCC 33905 / DSM 74 / LMG 10896 / Claus 1</strain>
    </source>
</reference>
<dbReference type="EMBL" id="CP001769">
    <property type="protein sequence ID" value="ADB38546.1"/>
    <property type="molecule type" value="Genomic_DNA"/>
</dbReference>
<organism evidence="1 2">
    <name type="scientific">Spirosoma linguale (strain ATCC 33905 / DSM 74 / LMG 10896 / Claus 1)</name>
    <dbReference type="NCBI Taxonomy" id="504472"/>
    <lineage>
        <taxon>Bacteria</taxon>
        <taxon>Pseudomonadati</taxon>
        <taxon>Bacteroidota</taxon>
        <taxon>Cytophagia</taxon>
        <taxon>Cytophagales</taxon>
        <taxon>Cytophagaceae</taxon>
        <taxon>Spirosoma</taxon>
    </lineage>
</organism>
<evidence type="ECO:0000313" key="2">
    <source>
        <dbReference type="Proteomes" id="UP000002028"/>
    </source>
</evidence>
<name>D2QGN8_SPILD</name>
<dbReference type="STRING" id="504472.Slin_2528"/>